<dbReference type="PANTHER" id="PTHR37610:SF40">
    <property type="entry name" value="OS01G0909600 PROTEIN"/>
    <property type="match status" value="1"/>
</dbReference>
<dbReference type="InterPro" id="IPR054722">
    <property type="entry name" value="PolX-like_BBD"/>
</dbReference>
<dbReference type="Pfam" id="PF14244">
    <property type="entry name" value="Retrotran_gag_3"/>
    <property type="match status" value="1"/>
</dbReference>
<feature type="domain" description="Retrotransposon Copia-like N-terminal" evidence="4">
    <location>
        <begin position="27"/>
        <end position="70"/>
    </location>
</feature>
<dbReference type="Pfam" id="PF13976">
    <property type="entry name" value="gag_pre-integrs"/>
    <property type="match status" value="1"/>
</dbReference>
<feature type="domain" description="Retrovirus-related Pol polyprotein from transposon TNT 1-94-like beta-barrel" evidence="5">
    <location>
        <begin position="385"/>
        <end position="459"/>
    </location>
</feature>
<dbReference type="InterPro" id="IPR013103">
    <property type="entry name" value="RVT_2"/>
</dbReference>
<dbReference type="PANTHER" id="PTHR37610">
    <property type="entry name" value="CCHC-TYPE DOMAIN-CONTAINING PROTEIN"/>
    <property type="match status" value="1"/>
</dbReference>
<protein>
    <submittedName>
        <fullName evidence="6">Retrovirus-related Pol polyprotein from transposon RE2</fullName>
    </submittedName>
</protein>
<proteinExistence type="predicted"/>
<dbReference type="SUPFAM" id="SSF56672">
    <property type="entry name" value="DNA/RNA polymerases"/>
    <property type="match status" value="1"/>
</dbReference>
<name>A0A438GJ42_VITVI</name>
<evidence type="ECO:0000259" key="5">
    <source>
        <dbReference type="Pfam" id="PF22936"/>
    </source>
</evidence>
<dbReference type="Pfam" id="PF07727">
    <property type="entry name" value="RVT_2"/>
    <property type="match status" value="1"/>
</dbReference>
<dbReference type="InterPro" id="IPR025724">
    <property type="entry name" value="GAG-pre-integrase_dom"/>
</dbReference>
<evidence type="ECO:0000313" key="6">
    <source>
        <dbReference type="EMBL" id="RVW72194.1"/>
    </source>
</evidence>
<comment type="caution">
    <text evidence="6">The sequence shown here is derived from an EMBL/GenBank/DDBJ whole genome shotgun (WGS) entry which is preliminary data.</text>
</comment>
<organism evidence="6 7">
    <name type="scientific">Vitis vinifera</name>
    <name type="common">Grape</name>
    <dbReference type="NCBI Taxonomy" id="29760"/>
    <lineage>
        <taxon>Eukaryota</taxon>
        <taxon>Viridiplantae</taxon>
        <taxon>Streptophyta</taxon>
        <taxon>Embryophyta</taxon>
        <taxon>Tracheophyta</taxon>
        <taxon>Spermatophyta</taxon>
        <taxon>Magnoliopsida</taxon>
        <taxon>eudicotyledons</taxon>
        <taxon>Gunneridae</taxon>
        <taxon>Pentapetalae</taxon>
        <taxon>rosids</taxon>
        <taxon>Vitales</taxon>
        <taxon>Vitaceae</taxon>
        <taxon>Viteae</taxon>
        <taxon>Vitis</taxon>
    </lineage>
</organism>
<keyword evidence="1" id="KW-0645">Protease</keyword>
<keyword evidence="1" id="KW-0378">Hydrolase</keyword>
<reference evidence="6 7" key="1">
    <citation type="journal article" date="2018" name="PLoS Genet.">
        <title>Population sequencing reveals clonal diversity and ancestral inbreeding in the grapevine cultivar Chardonnay.</title>
        <authorList>
            <person name="Roach M.J."/>
            <person name="Johnson D.L."/>
            <person name="Bohlmann J."/>
            <person name="van Vuuren H.J."/>
            <person name="Jones S.J."/>
            <person name="Pretorius I.S."/>
            <person name="Schmidt S.A."/>
            <person name="Borneman A.R."/>
        </authorList>
    </citation>
    <scope>NUCLEOTIDE SEQUENCE [LARGE SCALE GENOMIC DNA]</scope>
    <source>
        <strain evidence="7">cv. Chardonnay</strain>
        <tissue evidence="6">Leaf</tissue>
    </source>
</reference>
<dbReference type="AlphaFoldDB" id="A0A438GJ42"/>
<dbReference type="Proteomes" id="UP000288805">
    <property type="component" value="Unassembled WGS sequence"/>
</dbReference>
<evidence type="ECO:0000259" key="2">
    <source>
        <dbReference type="Pfam" id="PF07727"/>
    </source>
</evidence>
<evidence type="ECO:0000259" key="4">
    <source>
        <dbReference type="Pfam" id="PF14244"/>
    </source>
</evidence>
<keyword evidence="1" id="KW-0064">Aspartyl protease</keyword>
<evidence type="ECO:0000259" key="3">
    <source>
        <dbReference type="Pfam" id="PF13976"/>
    </source>
</evidence>
<feature type="domain" description="Reverse transcriptase Ty1/copia-type" evidence="2">
    <location>
        <begin position="816"/>
        <end position="891"/>
    </location>
</feature>
<gene>
    <name evidence="6" type="primary">RE2_305</name>
    <name evidence="6" type="ORF">CK203_059494</name>
</gene>
<dbReference type="InterPro" id="IPR043502">
    <property type="entry name" value="DNA/RNA_pol_sf"/>
</dbReference>
<accession>A0A438GJ42</accession>
<evidence type="ECO:0000313" key="7">
    <source>
        <dbReference type="Proteomes" id="UP000288805"/>
    </source>
</evidence>
<sequence length="893" mass="100355">MAGNNSGEGFVKDLITAPSGFVADGESNTSQRLCSVLLNEFNYLPWSRAVTIALGGRSKLGFINGKEKAPVFDSPEYEIWLSKDQLVMSWILNSMERNIAEIFSYFESSLDLWEALRDMYGNQNNSARIFQIQQEVNALRQGGRPFVSLLGNFKSLWSELEVYRPHTVDPVVLKKRTEEDRVFQVLASLDSEFEDLRCHILMSPELPSLKSVCSTIQREEVRRKVMIRETVTNSSDTRAYIAHKNYEGKSIKGKRLDLKCEHCNAPGHTSDRCWVLHPELKPKFTKDKRGGDHKRGFNHKANVAAQTTDSFFSNPMALLKDFTTYLQEKRGQESLNEAAGQDQDKPTALLSKFAGFLADSNPENSQGMFTAFTTALEISNFHDLWVVDSGASNHMSNKLTNLYNFRPCSSSTFVSVADGKDVPVQGKGKTKLVSKTIESEVLYVPSFPVQLLSVQQLTSTLNCDVLFTSDKVLFQDRITKKTIGEGFQLHGLFYFSSDDRLCKGFQASFSSTNKHSLWHQRLGHPSESVFNKIHPSLPKGTDGCDICHYSKSTRLPFNLSLSKSSEMFELVYSDVWGPFSLSIDGFKYFVTFIDDFSKQKKPDLSHLKVFGCTCFVHLSATHEEISSIPGLEILSDFVPLPEVAANIEQQSIAPTIQPLFLDATLHGNVIRRPNFADYIAAAVRYPPEKFLSYQNLSTSHLAYLTAISSVHEPKNFHEANSQPMWRKSMDDELKALEETNTWNIGASSTLENMWLDVAGCTDSSSILMDQLKRPKSRVVAQGFTQHFGVDYKETFAPVAKMSTVKDTLCVEILLGVCKLNKSIYGLKQSPQAWHAKLSSTLEDLGFYKKFCRFSLYVQTGQTEKLMVLIYVDDLIITGSNADSIAALKKKLPR</sequence>
<evidence type="ECO:0000256" key="1">
    <source>
        <dbReference type="ARBA" id="ARBA00022750"/>
    </source>
</evidence>
<dbReference type="Pfam" id="PF22936">
    <property type="entry name" value="Pol_BBD"/>
    <property type="match status" value="1"/>
</dbReference>
<feature type="domain" description="GAG-pre-integrase" evidence="3">
    <location>
        <begin position="491"/>
        <end position="552"/>
    </location>
</feature>
<dbReference type="InterPro" id="IPR029472">
    <property type="entry name" value="Copia-like_N"/>
</dbReference>
<dbReference type="EMBL" id="QGNW01000420">
    <property type="protein sequence ID" value="RVW72194.1"/>
    <property type="molecule type" value="Genomic_DNA"/>
</dbReference>
<dbReference type="GO" id="GO:0004190">
    <property type="term" value="F:aspartic-type endopeptidase activity"/>
    <property type="evidence" value="ECO:0007669"/>
    <property type="project" value="UniProtKB-KW"/>
</dbReference>